<protein>
    <submittedName>
        <fullName evidence="1">Uncharacterized protein</fullName>
    </submittedName>
</protein>
<dbReference type="EMBL" id="KN823060">
    <property type="protein sequence ID" value="KIO24487.1"/>
    <property type="molecule type" value="Genomic_DNA"/>
</dbReference>
<dbReference type="OrthoDB" id="10611872at2759"/>
<reference evidence="1 2" key="1">
    <citation type="submission" date="2014-04" db="EMBL/GenBank/DDBJ databases">
        <authorList>
            <consortium name="DOE Joint Genome Institute"/>
            <person name="Kuo A."/>
            <person name="Girlanda M."/>
            <person name="Perotto S."/>
            <person name="Kohler A."/>
            <person name="Nagy L.G."/>
            <person name="Floudas D."/>
            <person name="Copeland A."/>
            <person name="Barry K.W."/>
            <person name="Cichocki N."/>
            <person name="Veneault-Fourrey C."/>
            <person name="LaButti K."/>
            <person name="Lindquist E.A."/>
            <person name="Lipzen A."/>
            <person name="Lundell T."/>
            <person name="Morin E."/>
            <person name="Murat C."/>
            <person name="Sun H."/>
            <person name="Tunlid A."/>
            <person name="Henrissat B."/>
            <person name="Grigoriev I.V."/>
            <person name="Hibbett D.S."/>
            <person name="Martin F."/>
            <person name="Nordberg H.P."/>
            <person name="Cantor M.N."/>
            <person name="Hua S.X."/>
        </authorList>
    </citation>
    <scope>NUCLEOTIDE SEQUENCE [LARGE SCALE GENOMIC DNA]</scope>
    <source>
        <strain evidence="1 2">MUT 4182</strain>
    </source>
</reference>
<proteinExistence type="predicted"/>
<reference evidence="2" key="2">
    <citation type="submission" date="2015-01" db="EMBL/GenBank/DDBJ databases">
        <title>Evolutionary Origins and Diversification of the Mycorrhizal Mutualists.</title>
        <authorList>
            <consortium name="DOE Joint Genome Institute"/>
            <consortium name="Mycorrhizal Genomics Consortium"/>
            <person name="Kohler A."/>
            <person name="Kuo A."/>
            <person name="Nagy L.G."/>
            <person name="Floudas D."/>
            <person name="Copeland A."/>
            <person name="Barry K.W."/>
            <person name="Cichocki N."/>
            <person name="Veneault-Fourrey C."/>
            <person name="LaButti K."/>
            <person name="Lindquist E.A."/>
            <person name="Lipzen A."/>
            <person name="Lundell T."/>
            <person name="Morin E."/>
            <person name="Murat C."/>
            <person name="Riley R."/>
            <person name="Ohm R."/>
            <person name="Sun H."/>
            <person name="Tunlid A."/>
            <person name="Henrissat B."/>
            <person name="Grigoriev I.V."/>
            <person name="Hibbett D.S."/>
            <person name="Martin F."/>
        </authorList>
    </citation>
    <scope>NUCLEOTIDE SEQUENCE [LARGE SCALE GENOMIC DNA]</scope>
    <source>
        <strain evidence="2">MUT 4182</strain>
    </source>
</reference>
<evidence type="ECO:0000313" key="2">
    <source>
        <dbReference type="Proteomes" id="UP000054248"/>
    </source>
</evidence>
<name>A0A0C3LSY3_9AGAM</name>
<dbReference type="AlphaFoldDB" id="A0A0C3LSY3"/>
<organism evidence="1 2">
    <name type="scientific">Tulasnella calospora MUT 4182</name>
    <dbReference type="NCBI Taxonomy" id="1051891"/>
    <lineage>
        <taxon>Eukaryota</taxon>
        <taxon>Fungi</taxon>
        <taxon>Dikarya</taxon>
        <taxon>Basidiomycota</taxon>
        <taxon>Agaricomycotina</taxon>
        <taxon>Agaricomycetes</taxon>
        <taxon>Cantharellales</taxon>
        <taxon>Tulasnellaceae</taxon>
        <taxon>Tulasnella</taxon>
    </lineage>
</organism>
<gene>
    <name evidence="1" type="ORF">M407DRAFT_8909</name>
</gene>
<evidence type="ECO:0000313" key="1">
    <source>
        <dbReference type="EMBL" id="KIO24487.1"/>
    </source>
</evidence>
<accession>A0A0C3LSY3</accession>
<dbReference type="Proteomes" id="UP000054248">
    <property type="component" value="Unassembled WGS sequence"/>
</dbReference>
<keyword evidence="2" id="KW-1185">Reference proteome</keyword>
<dbReference type="HOGENOM" id="CLU_1289783_0_0_1"/>
<sequence length="214" mass="23707">MARLNYTVVQGRLLDPNNQPHCPKLLSPIATFLVDSFYHLTLGTAPGVILESLVRVSAIRYLFPEEAGANGTARLQETAHSSPTALSARVASHSFEPVVRDCTAAPPVVANLQGVKYESPQKTNIHRSRMEEQWCTFYMYAEFSIEVFLHGTNIEYGVVTRVEDRQGSRSTPWAFLWERDLAKNTIKPTGITSGWSAIVSGLEEFKFSSTGVVS</sequence>